<keyword evidence="2" id="KW-0808">Transferase</keyword>
<evidence type="ECO:0000313" key="2">
    <source>
        <dbReference type="EMBL" id="MFD0688058.1"/>
    </source>
</evidence>
<protein>
    <submittedName>
        <fullName evidence="2">SAM-dependent methyltransferase</fullName>
        <ecNumber evidence="2">2.1.1.-</ecNumber>
    </submittedName>
</protein>
<dbReference type="InterPro" id="IPR029063">
    <property type="entry name" value="SAM-dependent_MTases_sf"/>
</dbReference>
<dbReference type="RefSeq" id="WP_131758173.1">
    <property type="nucleotide sequence ID" value="NZ_CAACUY010000045.1"/>
</dbReference>
<dbReference type="EC" id="2.1.1.-" evidence="2"/>
<dbReference type="GO" id="GO:0032259">
    <property type="term" value="P:methylation"/>
    <property type="evidence" value="ECO:0007669"/>
    <property type="project" value="UniProtKB-KW"/>
</dbReference>
<dbReference type="GO" id="GO:0008168">
    <property type="term" value="F:methyltransferase activity"/>
    <property type="evidence" value="ECO:0007669"/>
    <property type="project" value="UniProtKB-KW"/>
</dbReference>
<dbReference type="InterPro" id="IPR006764">
    <property type="entry name" value="SAM_dep_MeTrfase_SAV2177_type"/>
</dbReference>
<feature type="region of interest" description="Disordered" evidence="1">
    <location>
        <begin position="251"/>
        <end position="274"/>
    </location>
</feature>
<dbReference type="SUPFAM" id="SSF53335">
    <property type="entry name" value="S-adenosyl-L-methionine-dependent methyltransferases"/>
    <property type="match status" value="1"/>
</dbReference>
<proteinExistence type="predicted"/>
<sequence>MPSTWSDEHAGFHPEIPNEARVIDYLSGGKDNFAVDRELAEQALRITPDLRQIVMRSRRFLRRGVEALVAAGMRQFIDVGCGLPTQGSTHEILGEIAADHRLVCVDNDPVVAVHAASTFGIDGPARIVRADARDPDALFEHPVIASTIRPDEPVGLIVHSVLAAIPEDDVAEHIVRRLVARVPSGSLLLLSHAVSDRDPDATGRLSELFQTTKTIRGARTRANLRSAAEVRELMRGLDLLPPGMVPLHRWRPGPDEAGAESLSMSSIGGIGRKP</sequence>
<dbReference type="PIRSF" id="PIRSF017393">
    <property type="entry name" value="MTase_SAV2177"/>
    <property type="match status" value="1"/>
</dbReference>
<dbReference type="Pfam" id="PF04672">
    <property type="entry name" value="Methyltransf_19"/>
    <property type="match status" value="1"/>
</dbReference>
<keyword evidence="3" id="KW-1185">Reference proteome</keyword>
<comment type="caution">
    <text evidence="2">The sequence shown here is derived from an EMBL/GenBank/DDBJ whole genome shotgun (WGS) entry which is preliminary data.</text>
</comment>
<dbReference type="EMBL" id="JBHTGP010000013">
    <property type="protein sequence ID" value="MFD0688058.1"/>
    <property type="molecule type" value="Genomic_DNA"/>
</dbReference>
<dbReference type="Proteomes" id="UP001597063">
    <property type="component" value="Unassembled WGS sequence"/>
</dbReference>
<evidence type="ECO:0000256" key="1">
    <source>
        <dbReference type="SAM" id="MobiDB-lite"/>
    </source>
</evidence>
<gene>
    <name evidence="2" type="ORF">ACFQZM_26430</name>
</gene>
<reference evidence="3" key="1">
    <citation type="journal article" date="2019" name="Int. J. Syst. Evol. Microbiol.">
        <title>The Global Catalogue of Microorganisms (GCM) 10K type strain sequencing project: providing services to taxonomists for standard genome sequencing and annotation.</title>
        <authorList>
            <consortium name="The Broad Institute Genomics Platform"/>
            <consortium name="The Broad Institute Genome Sequencing Center for Infectious Disease"/>
            <person name="Wu L."/>
            <person name="Ma J."/>
        </authorList>
    </citation>
    <scope>NUCLEOTIDE SEQUENCE [LARGE SCALE GENOMIC DNA]</scope>
    <source>
        <strain evidence="3">JCM 9371</strain>
    </source>
</reference>
<keyword evidence="2" id="KW-0489">Methyltransferase</keyword>
<accession>A0ABW2XRM4</accession>
<dbReference type="Gene3D" id="3.40.50.150">
    <property type="entry name" value="Vaccinia Virus protein VP39"/>
    <property type="match status" value="1"/>
</dbReference>
<evidence type="ECO:0000313" key="3">
    <source>
        <dbReference type="Proteomes" id="UP001597063"/>
    </source>
</evidence>
<name>A0ABW2XRM4_9ACTN</name>
<organism evidence="2 3">
    <name type="scientific">Actinomadura fibrosa</name>
    <dbReference type="NCBI Taxonomy" id="111802"/>
    <lineage>
        <taxon>Bacteria</taxon>
        <taxon>Bacillati</taxon>
        <taxon>Actinomycetota</taxon>
        <taxon>Actinomycetes</taxon>
        <taxon>Streptosporangiales</taxon>
        <taxon>Thermomonosporaceae</taxon>
        <taxon>Actinomadura</taxon>
    </lineage>
</organism>